<organism evidence="1 2">
    <name type="scientific">Sabulicella glaciei</name>
    <dbReference type="NCBI Taxonomy" id="2984948"/>
    <lineage>
        <taxon>Bacteria</taxon>
        <taxon>Pseudomonadati</taxon>
        <taxon>Pseudomonadota</taxon>
        <taxon>Alphaproteobacteria</taxon>
        <taxon>Acetobacterales</taxon>
        <taxon>Acetobacteraceae</taxon>
        <taxon>Sabulicella</taxon>
    </lineage>
</organism>
<proteinExistence type="predicted"/>
<evidence type="ECO:0000313" key="1">
    <source>
        <dbReference type="EMBL" id="MCW8087562.1"/>
    </source>
</evidence>
<dbReference type="EMBL" id="JAPFQI010000018">
    <property type="protein sequence ID" value="MCW8087562.1"/>
    <property type="molecule type" value="Genomic_DNA"/>
</dbReference>
<reference evidence="1 2" key="1">
    <citation type="submission" date="2022-10" db="EMBL/GenBank/DDBJ databases">
        <title>Roseococcus glaciei nov., sp. nov., isolated from glacier.</title>
        <authorList>
            <person name="Liu Q."/>
            <person name="Xin Y.-H."/>
        </authorList>
    </citation>
    <scope>NUCLEOTIDE SEQUENCE [LARGE SCALE GENOMIC DNA]</scope>
    <source>
        <strain evidence="1 2">MDT2-1-1</strain>
    </source>
</reference>
<dbReference type="Proteomes" id="UP001526430">
    <property type="component" value="Unassembled WGS sequence"/>
</dbReference>
<evidence type="ECO:0000313" key="2">
    <source>
        <dbReference type="Proteomes" id="UP001526430"/>
    </source>
</evidence>
<protein>
    <submittedName>
        <fullName evidence="1">Uncharacterized protein</fullName>
    </submittedName>
</protein>
<name>A0ABT3NZG4_9PROT</name>
<dbReference type="RefSeq" id="WP_301591771.1">
    <property type="nucleotide sequence ID" value="NZ_JAPFQI010000018.1"/>
</dbReference>
<keyword evidence="2" id="KW-1185">Reference proteome</keyword>
<comment type="caution">
    <text evidence="1">The sequence shown here is derived from an EMBL/GenBank/DDBJ whole genome shotgun (WGS) entry which is preliminary data.</text>
</comment>
<sequence length="102" mass="11035">MTFPGHPETTPVLRHVLWSTTALRRDHRGVTQIEDAILAAVLGVDMLGAVAFMRDGTQASLDATTVTRDGAAAQPGAVAPTIWLSPDLGALLQRRPSNWHRR</sequence>
<accession>A0ABT3NZG4</accession>
<gene>
    <name evidence="1" type="ORF">OF850_18205</name>
</gene>